<dbReference type="Pfam" id="PF02801">
    <property type="entry name" value="Ketoacyl-synt_C"/>
    <property type="match status" value="1"/>
</dbReference>
<dbReference type="EC" id="2.3.1.179" evidence="3 11"/>
<proteinExistence type="inferred from homology"/>
<dbReference type="InterPro" id="IPR014030">
    <property type="entry name" value="Ketoacyl_synth_N"/>
</dbReference>
<dbReference type="InterPro" id="IPR020841">
    <property type="entry name" value="PKS_Beta-ketoAc_synthase_dom"/>
</dbReference>
<dbReference type="InterPro" id="IPR017568">
    <property type="entry name" value="3-oxoacyl-ACP_synth-2"/>
</dbReference>
<keyword evidence="7" id="KW-0276">Fatty acid metabolism</keyword>
<dbReference type="AlphaFoldDB" id="C1DCE4"/>
<evidence type="ECO:0000256" key="12">
    <source>
        <dbReference type="PIRSR" id="PIRSR000447-1"/>
    </source>
</evidence>
<evidence type="ECO:0000256" key="1">
    <source>
        <dbReference type="ARBA" id="ARBA00005194"/>
    </source>
</evidence>
<dbReference type="InterPro" id="IPR018201">
    <property type="entry name" value="Ketoacyl_synth_AS"/>
</dbReference>
<accession>C1DCE4</accession>
<sequence>MARRRVVITGLGLISPVGNDVTTGWGNIVAGRSGISRISRFDVENFPIQIAGEVRDFDASQWISAKDARRMDTFIHYGMAAGIQAVRDAGLEATAGLDPERVGVIIGSGIGGLPMIEDTHNAYLAGGARKISPFFIPGSIINMVSGNLSILYGYKGPSYAIVSACTTATHSIGDAARLIEYGDADVMVAGGAESTVCPLAIGGFASAKALSGRNSDPAAASRPWDKDRDGFVLGEGAGVLVLEEYEHAKARGARIYAELAGYGMSSDAYHMTAPCEDGDGAMRCMKTALKNARMNPDEVDYLNAHGTSTPLGDVAETVAVKRVFGDHAYKLAVSSTKSMTGHLLGAAGGVEAVFSALAVSEQILPPTINLHEAGEGCDLDYVPNEARHARVNVALSNSFGFGGTNGTLIFKRI</sequence>
<evidence type="ECO:0000256" key="6">
    <source>
        <dbReference type="ARBA" id="ARBA00022679"/>
    </source>
</evidence>
<dbReference type="STRING" id="557598.LHK_00568"/>
<feature type="domain" description="Ketosynthase family 3 (KS3)" evidence="14">
    <location>
        <begin position="3"/>
        <end position="412"/>
    </location>
</feature>
<dbReference type="Pfam" id="PF00109">
    <property type="entry name" value="ketoacyl-synt"/>
    <property type="match status" value="1"/>
</dbReference>
<comment type="similarity">
    <text evidence="2 11 13">Belongs to the thiolase-like superfamily. Beta-ketoacyl-ACP synthases family.</text>
</comment>
<keyword evidence="10 11" id="KW-0012">Acyltransferase</keyword>
<dbReference type="EMBL" id="CP001154">
    <property type="protein sequence ID" value="ACO73561.1"/>
    <property type="molecule type" value="Genomic_DNA"/>
</dbReference>
<evidence type="ECO:0000256" key="2">
    <source>
        <dbReference type="ARBA" id="ARBA00008467"/>
    </source>
</evidence>
<dbReference type="InterPro" id="IPR014031">
    <property type="entry name" value="Ketoacyl_synth_C"/>
</dbReference>
<dbReference type="HOGENOM" id="CLU_000022_69_2_4"/>
<comment type="pathway">
    <text evidence="1 11">Lipid metabolism; fatty acid biosynthesis.</text>
</comment>
<dbReference type="FunFam" id="3.40.47.10:FF:000009">
    <property type="entry name" value="3-oxoacyl-[acyl-carrier-protein] synthase 2"/>
    <property type="match status" value="1"/>
</dbReference>
<dbReference type="SUPFAM" id="SSF53901">
    <property type="entry name" value="Thiolase-like"/>
    <property type="match status" value="2"/>
</dbReference>
<dbReference type="InterPro" id="IPR000794">
    <property type="entry name" value="Beta-ketoacyl_synthase"/>
</dbReference>
<comment type="catalytic activity">
    <reaction evidence="11">
        <text>a fatty acyl-[ACP] + malonyl-[ACP] + H(+) = a 3-oxoacyl-[ACP] + holo-[ACP] + CO2</text>
        <dbReference type="Rhea" id="RHEA:22836"/>
        <dbReference type="Rhea" id="RHEA-COMP:9623"/>
        <dbReference type="Rhea" id="RHEA-COMP:9685"/>
        <dbReference type="Rhea" id="RHEA-COMP:9916"/>
        <dbReference type="Rhea" id="RHEA-COMP:14125"/>
        <dbReference type="ChEBI" id="CHEBI:15378"/>
        <dbReference type="ChEBI" id="CHEBI:16526"/>
        <dbReference type="ChEBI" id="CHEBI:64479"/>
        <dbReference type="ChEBI" id="CHEBI:78449"/>
        <dbReference type="ChEBI" id="CHEBI:78776"/>
        <dbReference type="ChEBI" id="CHEBI:138651"/>
    </reaction>
</comment>
<protein>
    <recommendedName>
        <fullName evidence="4 11">3-oxoacyl-[acyl-carrier-protein] synthase 2</fullName>
        <ecNumber evidence="3 11">2.3.1.179</ecNumber>
    </recommendedName>
</protein>
<dbReference type="NCBIfam" id="NF005589">
    <property type="entry name" value="PRK07314.1"/>
    <property type="match status" value="1"/>
</dbReference>
<evidence type="ECO:0000313" key="15">
    <source>
        <dbReference type="EMBL" id="ACO73561.1"/>
    </source>
</evidence>
<dbReference type="GO" id="GO:0005829">
    <property type="term" value="C:cytosol"/>
    <property type="evidence" value="ECO:0007669"/>
    <property type="project" value="TreeGrafter"/>
</dbReference>
<evidence type="ECO:0000313" key="16">
    <source>
        <dbReference type="Proteomes" id="UP000002010"/>
    </source>
</evidence>
<feature type="active site" description="For beta-ketoacyl synthase activity" evidence="12">
    <location>
        <position position="165"/>
    </location>
</feature>
<evidence type="ECO:0000256" key="3">
    <source>
        <dbReference type="ARBA" id="ARBA00012356"/>
    </source>
</evidence>
<reference evidence="15 16" key="1">
    <citation type="journal article" date="2009" name="PLoS Genet.">
        <title>The complete genome and proteome of Laribacter hongkongensis reveal potential mechanisms for adaptations to different temperatures and habitats.</title>
        <authorList>
            <person name="Woo P.C."/>
            <person name="Lau S.K."/>
            <person name="Tse H."/>
            <person name="Teng J.L."/>
            <person name="Curreem S.O."/>
            <person name="Tsang A.K."/>
            <person name="Fan R.Y."/>
            <person name="Wong G.K."/>
            <person name="Huang Y."/>
            <person name="Loman N.J."/>
            <person name="Snyder L.A."/>
            <person name="Cai J.J."/>
            <person name="Huang J.D."/>
            <person name="Mak W."/>
            <person name="Pallen M.J."/>
            <person name="Lok S."/>
            <person name="Yuen K.Y."/>
        </authorList>
    </citation>
    <scope>NUCLEOTIDE SEQUENCE [LARGE SCALE GENOMIC DNA]</scope>
    <source>
        <strain evidence="15 16">HLHK9</strain>
    </source>
</reference>
<dbReference type="eggNOG" id="COG0304">
    <property type="taxonomic scope" value="Bacteria"/>
</dbReference>
<dbReference type="UniPathway" id="UPA00094"/>
<dbReference type="PANTHER" id="PTHR11712:SF336">
    <property type="entry name" value="3-OXOACYL-[ACYL-CARRIER-PROTEIN] SYNTHASE, MITOCHONDRIAL"/>
    <property type="match status" value="1"/>
</dbReference>
<evidence type="ECO:0000259" key="14">
    <source>
        <dbReference type="PROSITE" id="PS52004"/>
    </source>
</evidence>
<evidence type="ECO:0000256" key="7">
    <source>
        <dbReference type="ARBA" id="ARBA00022832"/>
    </source>
</evidence>
<dbReference type="PIRSF" id="PIRSF000447">
    <property type="entry name" value="KAS_II"/>
    <property type="match status" value="1"/>
</dbReference>
<evidence type="ECO:0000256" key="13">
    <source>
        <dbReference type="RuleBase" id="RU003694"/>
    </source>
</evidence>
<name>C1DCE4_LARHH</name>
<dbReference type="InterPro" id="IPR016039">
    <property type="entry name" value="Thiolase-like"/>
</dbReference>
<dbReference type="PANTHER" id="PTHR11712">
    <property type="entry name" value="POLYKETIDE SYNTHASE-RELATED"/>
    <property type="match status" value="1"/>
</dbReference>
<evidence type="ECO:0000256" key="8">
    <source>
        <dbReference type="ARBA" id="ARBA00023098"/>
    </source>
</evidence>
<evidence type="ECO:0000256" key="11">
    <source>
        <dbReference type="PIRNR" id="PIRNR000447"/>
    </source>
</evidence>
<dbReference type="PROSITE" id="PS52004">
    <property type="entry name" value="KS3_2"/>
    <property type="match status" value="1"/>
</dbReference>
<dbReference type="PROSITE" id="PS00606">
    <property type="entry name" value="KS3_1"/>
    <property type="match status" value="1"/>
</dbReference>
<keyword evidence="6 11" id="KW-0808">Transferase</keyword>
<dbReference type="GO" id="GO:0006633">
    <property type="term" value="P:fatty acid biosynthetic process"/>
    <property type="evidence" value="ECO:0007669"/>
    <property type="project" value="UniProtKB-UniRule"/>
</dbReference>
<dbReference type="Proteomes" id="UP000002010">
    <property type="component" value="Chromosome"/>
</dbReference>
<comment type="catalytic activity">
    <reaction evidence="11">
        <text>(9Z)-hexadecenoyl-[ACP] + malonyl-[ACP] + H(+) = 3-oxo-(11Z)-octadecenoyl-[ACP] + holo-[ACP] + CO2</text>
        <dbReference type="Rhea" id="RHEA:55040"/>
        <dbReference type="Rhea" id="RHEA-COMP:9623"/>
        <dbReference type="Rhea" id="RHEA-COMP:9685"/>
        <dbReference type="Rhea" id="RHEA-COMP:10800"/>
        <dbReference type="Rhea" id="RHEA-COMP:14074"/>
        <dbReference type="ChEBI" id="CHEBI:15378"/>
        <dbReference type="ChEBI" id="CHEBI:16526"/>
        <dbReference type="ChEBI" id="CHEBI:64479"/>
        <dbReference type="ChEBI" id="CHEBI:78449"/>
        <dbReference type="ChEBI" id="CHEBI:83989"/>
        <dbReference type="ChEBI" id="CHEBI:138538"/>
        <dbReference type="EC" id="2.3.1.179"/>
    </reaction>
</comment>
<keyword evidence="8" id="KW-0443">Lipid metabolism</keyword>
<dbReference type="GO" id="GO:0004315">
    <property type="term" value="F:3-oxoacyl-[acyl-carrier-protein] synthase activity"/>
    <property type="evidence" value="ECO:0007669"/>
    <property type="project" value="UniProtKB-UniRule"/>
</dbReference>
<organism evidence="15 16">
    <name type="scientific">Laribacter hongkongensis (strain HLHK9)</name>
    <dbReference type="NCBI Taxonomy" id="557598"/>
    <lineage>
        <taxon>Bacteria</taxon>
        <taxon>Pseudomonadati</taxon>
        <taxon>Pseudomonadota</taxon>
        <taxon>Betaproteobacteria</taxon>
        <taxon>Neisseriales</taxon>
        <taxon>Aquaspirillaceae</taxon>
        <taxon>Laribacter</taxon>
    </lineage>
</organism>
<gene>
    <name evidence="15" type="ordered locus">LHK_00568</name>
</gene>
<comment type="function">
    <text evidence="11">Involved in the type II fatty acid elongation cycle. Catalyzes the elongation of a wide range of acyl-ACP by the addition of two carbons from malonyl-ACP to an acyl acceptor. Can efficiently catalyze the conversion of palmitoleoyl-ACP (cis-hexadec-9-enoyl-ACP) to cis-vaccenoyl-ACP (cis-octadec-11-enoyl-ACP), an essential step in the thermal regulation of fatty acid composition.</text>
</comment>
<keyword evidence="9 11" id="KW-0275">Fatty acid biosynthesis</keyword>
<evidence type="ECO:0000256" key="5">
    <source>
        <dbReference type="ARBA" id="ARBA00022516"/>
    </source>
</evidence>
<dbReference type="Gene3D" id="3.40.47.10">
    <property type="match status" value="1"/>
</dbReference>
<keyword evidence="16" id="KW-1185">Reference proteome</keyword>
<evidence type="ECO:0000256" key="10">
    <source>
        <dbReference type="ARBA" id="ARBA00023315"/>
    </source>
</evidence>
<dbReference type="NCBIfam" id="NF004970">
    <property type="entry name" value="PRK06333.1"/>
    <property type="match status" value="1"/>
</dbReference>
<dbReference type="NCBIfam" id="TIGR03150">
    <property type="entry name" value="fabF"/>
    <property type="match status" value="1"/>
</dbReference>
<dbReference type="RefSeq" id="WP_012696053.1">
    <property type="nucleotide sequence ID" value="NC_012559.1"/>
</dbReference>
<keyword evidence="5 11" id="KW-0444">Lipid biosynthesis</keyword>
<dbReference type="SMART" id="SM00825">
    <property type="entry name" value="PKS_KS"/>
    <property type="match status" value="1"/>
</dbReference>
<evidence type="ECO:0000256" key="9">
    <source>
        <dbReference type="ARBA" id="ARBA00023160"/>
    </source>
</evidence>
<dbReference type="CDD" id="cd00834">
    <property type="entry name" value="KAS_I_II"/>
    <property type="match status" value="1"/>
</dbReference>
<dbReference type="KEGG" id="lhk:LHK_00568"/>
<evidence type="ECO:0000256" key="4">
    <source>
        <dbReference type="ARBA" id="ARBA00014657"/>
    </source>
</evidence>